<name>A0A2P5BGC5_PARAD</name>
<dbReference type="OrthoDB" id="1738613at2759"/>
<reference evidence="2" key="1">
    <citation type="submission" date="2016-06" db="EMBL/GenBank/DDBJ databases">
        <title>Parallel loss of symbiosis genes in relatives of nitrogen-fixing non-legume Parasponia.</title>
        <authorList>
            <person name="Van Velzen R."/>
            <person name="Holmer R."/>
            <person name="Bu F."/>
            <person name="Rutten L."/>
            <person name="Van Zeijl A."/>
            <person name="Liu W."/>
            <person name="Santuari L."/>
            <person name="Cao Q."/>
            <person name="Sharma T."/>
            <person name="Shen D."/>
            <person name="Roswanjaya Y."/>
            <person name="Wardhani T."/>
            <person name="Kalhor M.S."/>
            <person name="Jansen J."/>
            <person name="Van den Hoogen J."/>
            <person name="Gungor B."/>
            <person name="Hartog M."/>
            <person name="Hontelez J."/>
            <person name="Verver J."/>
            <person name="Yang W.-C."/>
            <person name="Schijlen E."/>
            <person name="Repin R."/>
            <person name="Schilthuizen M."/>
            <person name="Schranz E."/>
            <person name="Heidstra R."/>
            <person name="Miyata K."/>
            <person name="Fedorova E."/>
            <person name="Kohlen W."/>
            <person name="Bisseling T."/>
            <person name="Smit S."/>
            <person name="Geurts R."/>
        </authorList>
    </citation>
    <scope>NUCLEOTIDE SEQUENCE [LARGE SCALE GENOMIC DNA]</scope>
    <source>
        <strain evidence="2">cv. WU1-14</strain>
    </source>
</reference>
<comment type="caution">
    <text evidence="1">The sequence shown here is derived from an EMBL/GenBank/DDBJ whole genome shotgun (WGS) entry which is preliminary data.</text>
</comment>
<proteinExistence type="predicted"/>
<dbReference type="PANTHER" id="PTHR45835">
    <property type="entry name" value="YALI0A06105P"/>
    <property type="match status" value="1"/>
</dbReference>
<keyword evidence="2" id="KW-1185">Reference proteome</keyword>
<accession>A0A2P5BGC5</accession>
<dbReference type="AlphaFoldDB" id="A0A2P5BGC5"/>
<evidence type="ECO:0000313" key="1">
    <source>
        <dbReference type="EMBL" id="PON47833.1"/>
    </source>
</evidence>
<dbReference type="GO" id="GO:0003676">
    <property type="term" value="F:nucleic acid binding"/>
    <property type="evidence" value="ECO:0007669"/>
    <property type="project" value="InterPro"/>
</dbReference>
<dbReference type="InterPro" id="IPR036397">
    <property type="entry name" value="RNaseH_sf"/>
</dbReference>
<sequence>ILEDILRCCVLDFGGNWNDHLPLVEYSYNNRYQTSVGVASYEVLYRRSCKSLLYWTDPEEHVTLGPELIKETTKKIRHPRET</sequence>
<protein>
    <submittedName>
        <fullName evidence="1">Uncharacterized protein</fullName>
    </submittedName>
</protein>
<evidence type="ECO:0000313" key="2">
    <source>
        <dbReference type="Proteomes" id="UP000237105"/>
    </source>
</evidence>
<feature type="non-terminal residue" evidence="1">
    <location>
        <position position="1"/>
    </location>
</feature>
<organism evidence="1 2">
    <name type="scientific">Parasponia andersonii</name>
    <name type="common">Sponia andersonii</name>
    <dbReference type="NCBI Taxonomy" id="3476"/>
    <lineage>
        <taxon>Eukaryota</taxon>
        <taxon>Viridiplantae</taxon>
        <taxon>Streptophyta</taxon>
        <taxon>Embryophyta</taxon>
        <taxon>Tracheophyta</taxon>
        <taxon>Spermatophyta</taxon>
        <taxon>Magnoliopsida</taxon>
        <taxon>eudicotyledons</taxon>
        <taxon>Gunneridae</taxon>
        <taxon>Pentapetalae</taxon>
        <taxon>rosids</taxon>
        <taxon>fabids</taxon>
        <taxon>Rosales</taxon>
        <taxon>Cannabaceae</taxon>
        <taxon>Parasponia</taxon>
    </lineage>
</organism>
<dbReference type="EMBL" id="JXTB01000287">
    <property type="protein sequence ID" value="PON47833.1"/>
    <property type="molecule type" value="Genomic_DNA"/>
</dbReference>
<dbReference type="PANTHER" id="PTHR45835:SF99">
    <property type="entry name" value="CHROMO DOMAIN-CONTAINING PROTEIN-RELATED"/>
    <property type="match status" value="1"/>
</dbReference>
<dbReference type="Gene3D" id="3.30.420.10">
    <property type="entry name" value="Ribonuclease H-like superfamily/Ribonuclease H"/>
    <property type="match status" value="1"/>
</dbReference>
<gene>
    <name evidence="1" type="ORF">PanWU01x14_241430</name>
</gene>
<dbReference type="Proteomes" id="UP000237105">
    <property type="component" value="Unassembled WGS sequence"/>
</dbReference>